<evidence type="ECO:0000256" key="1">
    <source>
        <dbReference type="SAM" id="MobiDB-lite"/>
    </source>
</evidence>
<sequence>MNEQSNQEREIMMVMRKLLTTIVREVTPESKSLKHPLSEKTIQDIRYCLGLITAREKELADEGGRTAQERPYFVDEPPQTKVVPISNIGKTGKEPEEE</sequence>
<evidence type="ECO:0000313" key="3">
    <source>
        <dbReference type="Proteomes" id="UP000094849"/>
    </source>
</evidence>
<name>A0A1E2URX8_9GAMM</name>
<dbReference type="RefSeq" id="WP_069005696.1">
    <property type="nucleotide sequence ID" value="NZ_LVJW01000003.1"/>
</dbReference>
<protein>
    <submittedName>
        <fullName evidence="2">Segregation and condensation protein A</fullName>
    </submittedName>
</protein>
<dbReference type="EMBL" id="LVJZ01000003">
    <property type="protein sequence ID" value="ODB97538.1"/>
    <property type="molecule type" value="Genomic_DNA"/>
</dbReference>
<comment type="caution">
    <text evidence="2">The sequence shown here is derived from an EMBL/GenBank/DDBJ whole genome shotgun (WGS) entry which is preliminary data.</text>
</comment>
<reference evidence="2 3" key="1">
    <citation type="submission" date="2016-03" db="EMBL/GenBank/DDBJ databases">
        <title>Chemosynthetic sulphur-oxidizing symbionts of marine invertebrate animals are capable of nitrogen fixation.</title>
        <authorList>
            <person name="Petersen J.M."/>
            <person name="Kemper A."/>
            <person name="Gruber-Vodicka H."/>
            <person name="Cardini U."/>
            <person name="Geest Mvander."/>
            <person name="Kleiner M."/>
            <person name="Bulgheresi S."/>
            <person name="Fussmann M."/>
            <person name="Herbold C."/>
            <person name="Seah B.K.B."/>
            <person name="Antony C.Paul."/>
            <person name="Liu D."/>
            <person name="Belitz A."/>
            <person name="Weber M."/>
        </authorList>
    </citation>
    <scope>NUCLEOTIDE SEQUENCE [LARGE SCALE GENOMIC DNA]</scope>
    <source>
        <strain evidence="2">G_D</strain>
    </source>
</reference>
<gene>
    <name evidence="2" type="ORF">A3196_12695</name>
</gene>
<dbReference type="AlphaFoldDB" id="A0A1E2URX8"/>
<proteinExistence type="predicted"/>
<feature type="region of interest" description="Disordered" evidence="1">
    <location>
        <begin position="60"/>
        <end position="98"/>
    </location>
</feature>
<accession>A0A1E2URX8</accession>
<dbReference type="OrthoDB" id="9795846at2"/>
<dbReference type="STRING" id="1818881.A3196_12695"/>
<evidence type="ECO:0000313" key="2">
    <source>
        <dbReference type="EMBL" id="ODB97538.1"/>
    </source>
</evidence>
<organism evidence="2 3">
    <name type="scientific">Candidatus Thiodiazotropha endoloripes</name>
    <dbReference type="NCBI Taxonomy" id="1818881"/>
    <lineage>
        <taxon>Bacteria</taxon>
        <taxon>Pseudomonadati</taxon>
        <taxon>Pseudomonadota</taxon>
        <taxon>Gammaproteobacteria</taxon>
        <taxon>Chromatiales</taxon>
        <taxon>Sedimenticolaceae</taxon>
        <taxon>Candidatus Thiodiazotropha</taxon>
    </lineage>
</organism>
<keyword evidence="3" id="KW-1185">Reference proteome</keyword>
<dbReference type="Proteomes" id="UP000094849">
    <property type="component" value="Unassembled WGS sequence"/>
</dbReference>